<dbReference type="InterPro" id="IPR015943">
    <property type="entry name" value="WD40/YVTN_repeat-like_dom_sf"/>
</dbReference>
<evidence type="ECO:0000256" key="6">
    <source>
        <dbReference type="ARBA" id="ARBA00073055"/>
    </source>
</evidence>
<dbReference type="GO" id="GO:0005829">
    <property type="term" value="C:cytosol"/>
    <property type="evidence" value="ECO:0007669"/>
    <property type="project" value="TreeGrafter"/>
</dbReference>
<evidence type="ECO:0000256" key="1">
    <source>
        <dbReference type="ARBA" id="ARBA00004170"/>
    </source>
</evidence>
<protein>
    <recommendedName>
        <fullName evidence="6">Neurobeachin</fullName>
    </recommendedName>
    <alternativeName>
        <fullName evidence="7">Lysosomal-trafficking regulator 2</fullName>
    </alternativeName>
</protein>
<dbReference type="InterPro" id="IPR023362">
    <property type="entry name" value="PH-BEACH_dom"/>
</dbReference>
<name>A0A8C5F5B1_GADMO</name>
<dbReference type="InterPro" id="IPR011989">
    <property type="entry name" value="ARM-like"/>
</dbReference>
<dbReference type="SUPFAM" id="SSF50729">
    <property type="entry name" value="PH domain-like"/>
    <property type="match status" value="1"/>
</dbReference>
<dbReference type="InterPro" id="IPR031570">
    <property type="entry name" value="NBEA/BDCP_DUF4704"/>
</dbReference>
<feature type="compositionally biased region" description="Polar residues" evidence="8">
    <location>
        <begin position="1310"/>
        <end position="1322"/>
    </location>
</feature>
<dbReference type="SMART" id="SM01026">
    <property type="entry name" value="Beach"/>
    <property type="match status" value="1"/>
</dbReference>
<evidence type="ECO:0000313" key="12">
    <source>
        <dbReference type="Ensembl" id="ENSGMOP00000006504.2"/>
    </source>
</evidence>
<evidence type="ECO:0000256" key="8">
    <source>
        <dbReference type="SAM" id="MobiDB-lite"/>
    </source>
</evidence>
<keyword evidence="2" id="KW-0853">WD repeat</keyword>
<dbReference type="CDD" id="cd06071">
    <property type="entry name" value="Beach"/>
    <property type="match status" value="1"/>
</dbReference>
<feature type="transmembrane region" description="Helical" evidence="9">
    <location>
        <begin position="174"/>
        <end position="207"/>
    </location>
</feature>
<dbReference type="InterPro" id="IPR016024">
    <property type="entry name" value="ARM-type_fold"/>
</dbReference>
<feature type="compositionally biased region" description="Gly residues" evidence="8">
    <location>
        <begin position="951"/>
        <end position="964"/>
    </location>
</feature>
<feature type="domain" description="BEACH-type PH" evidence="11">
    <location>
        <begin position="1813"/>
        <end position="1921"/>
    </location>
</feature>
<dbReference type="Pfam" id="PF20425">
    <property type="entry name" value="Neurobeachin"/>
    <property type="match status" value="1"/>
</dbReference>
<comment type="subunit">
    <text evidence="5">Interacts with RII subunit of PKA.</text>
</comment>
<evidence type="ECO:0000256" key="2">
    <source>
        <dbReference type="ARBA" id="ARBA00022574"/>
    </source>
</evidence>
<evidence type="ECO:0000313" key="13">
    <source>
        <dbReference type="Proteomes" id="UP000694546"/>
    </source>
</evidence>
<evidence type="ECO:0000256" key="9">
    <source>
        <dbReference type="SAM" id="Phobius"/>
    </source>
</evidence>
<dbReference type="Proteomes" id="UP000694546">
    <property type="component" value="Chromosome 7"/>
</dbReference>
<keyword evidence="9" id="KW-0812">Transmembrane</keyword>
<dbReference type="InterPro" id="IPR046851">
    <property type="entry name" value="NBCH_WD40"/>
</dbReference>
<feature type="region of interest" description="Disordered" evidence="8">
    <location>
        <begin position="1383"/>
        <end position="1411"/>
    </location>
</feature>
<dbReference type="InterPro" id="IPR046852">
    <property type="entry name" value="Neurobeachin_a-sol"/>
</dbReference>
<dbReference type="InterPro" id="IPR011993">
    <property type="entry name" value="PH-like_dom_sf"/>
</dbReference>
<dbReference type="Gene3D" id="1.25.10.10">
    <property type="entry name" value="Leucine-rich Repeat Variant"/>
    <property type="match status" value="1"/>
</dbReference>
<keyword evidence="3" id="KW-0677">Repeat</keyword>
<dbReference type="Ensembl" id="ENSGMOT00000006695.2">
    <property type="protein sequence ID" value="ENSGMOP00000006504.2"/>
    <property type="gene ID" value="ENSGMOG00000006064.2"/>
</dbReference>
<keyword evidence="9" id="KW-1133">Transmembrane helix</keyword>
<feature type="region of interest" description="Disordered" evidence="8">
    <location>
        <begin position="1297"/>
        <end position="1361"/>
    </location>
</feature>
<dbReference type="SUPFAM" id="SSF81837">
    <property type="entry name" value="BEACH domain"/>
    <property type="match status" value="1"/>
</dbReference>
<dbReference type="Gene3D" id="2.130.10.10">
    <property type="entry name" value="YVTN repeat-like/Quinoprotein amine dehydrogenase"/>
    <property type="match status" value="1"/>
</dbReference>
<feature type="region of interest" description="Disordered" evidence="8">
    <location>
        <begin position="858"/>
        <end position="913"/>
    </location>
</feature>
<evidence type="ECO:0000256" key="3">
    <source>
        <dbReference type="ARBA" id="ARBA00022737"/>
    </source>
</evidence>
<feature type="region of interest" description="Disordered" evidence="8">
    <location>
        <begin position="1"/>
        <end position="24"/>
    </location>
</feature>
<feature type="compositionally biased region" description="Pro residues" evidence="8">
    <location>
        <begin position="868"/>
        <end position="877"/>
    </location>
</feature>
<dbReference type="GO" id="GO:0019901">
    <property type="term" value="F:protein kinase binding"/>
    <property type="evidence" value="ECO:0007669"/>
    <property type="project" value="TreeGrafter"/>
</dbReference>
<accession>A0A8C5F5B1</accession>
<dbReference type="Pfam" id="PF14844">
    <property type="entry name" value="PH_BEACH"/>
    <property type="match status" value="1"/>
</dbReference>
<dbReference type="InterPro" id="IPR050865">
    <property type="entry name" value="BEACH_Domain"/>
</dbReference>
<sequence>NTADRGRPHLHPSGPVQQVVTSTGSTTVGERMVSSAGNMVLPAGGINPAVPIRNIQMKFAVLVGLIQVGEVSNRDIVETVLNLLVGGEFDLEMNFIIQEAESIGCMVELLSHCEVTCQAEIWSMFTAILRKSVRNLQTSTEVGLIQQVLVKMSTVDDMIAGEGWLLCSCVLYMYMFVIVSVCACVIVYFCVCVCVYMCHCVCVWVWVGVCVVPQDVKAIVTHSIHSAIHSIGGIQVLFPLFSQLDYRQLNDSSVDTSVCATLLAFLVELLKSSVAMQEQMLGGKGFLVIGYLLEKSSRVHITRAVLEQFLSFAKYLDGLPHGAPLLKQLCDHVLFNAAIWIHTPAKVQLSLYTYLSSEFIGTATIYTTIRRVGTVLQLMHTLKYYYWACSPLECSGITPKGLDGPRPTQKEIISLRAFMLLFLKQLILKDRGVKEDELQSILNYLLTMHEDENIHDVLQLLVALMSEHPASMIPAFDQRNGIRVICKLLASKSESIRVQALKVLGYFLKHLGHKRKVEIMHTHSLFTLLGERLMMHTNTVSVTTYNTLYEILTEQVCTQVVHKPHPEPDSTVKIQNPMILKVVATLLKSSTPSTELMEVRRLFLSDMIKLFSNSRENRRCLLQCSVWQDWMFSLGYINPKSPEEQKITEMVYNIFRILLYHAIKYEWGGWRVWVDTLSIAHSKVTYEAHKEYLAKMYEEYQRQEEENMKKGKKGSVSTISGLSAVPAPVVNGNLEIDDNSATQTPESEAEYSEGGRPDAEALTPGDQIPVPGVRVEVHDLLVDIKAEKVEATEVKLDDLDLSPEGLGGGLVAGVVVGGGVGDDGNMGPLITLADEKDSVPSNNGFLFSKVRANDDLWLGGGELGNGNSPPPPGPGPGCPSDDLSLLAHMTSCGSDLGPQAQSSGPGDMPEDDAFKIQSPLADISSIAAAESLQARAQAHAAARAEFPEGEGPAGADGEGAGLKAGGDTASTASDTERSDDGKDKDVKKIQTTATTQALHGRTAAQLERDLRVDLGFRGMPMTEEQRRQFSPGPRTTMFRIPEFKWSPMHQRLLTDLLFALETDVHVWRSHSTKSVMDFVNSNENIIFVHNTIHLISQMVDNIIIACGGILPLLSAATSPSTELENIEATQGMSSETAVTFLSRLMAMVDVLVFASSLNFSEIEAEKNMSSGGLMRQCLRLVCCVAVRNCLECRQRQRERGCKSSLSSSRSQDSLHSLTFFLPSFLAPLLPCLLLSQQDPDRLLQDVDINRLRAVVFRDVDDSKQAQFLALAVVYFISVLMVSKYRDILEPQREIGRSTSLSGRSIRHEINSPTSTEHPSSGFSDRDKQSSTPGDNSPCGGLPHTDSGIGEEGHTDRDRDVVGGVGVVGTADLLCGLSDVRRSQESLLDSPHNPGSASNPGQAPPSSISSISQTNKGINVKEILKSLVAAPLDGGDTGQEVGPTPYHPDPALKTHPMLPMQFHSFDRSVVVPVKKAPPGSLSVNTVGTPTTGGSATPGSTPNIFAAATATPKSMINTTGAADSASSSSSSSSSFVNGATSKSLPAVQTVAPMPEDTMENMSITTKLERALEKVAPLLREIFVDFAPFLSRTLLGSHGQELLIEGLVCMKSSTSVVELVMLLCSQVGSRTHAHTRTLLCHAMKDHIVRVANEAEFILNRQRAEDVHKHAEFESNCAQYASDRREEEKMCDHLISAAKHRDHVTANQLKQKILNILTNKHGAWGTMSQSQLHDFWRLDYWEDDLRRRRRFVRNAFGSTHADVALKALEEYEEEEEGLKSKKSFRSQSVVSQNPEAELMLEGDDDAVSLLQEKEIDNLAGPVVLSTPAQLVAPVVVARGTLSITTTEIYFEVDEDDPAFKKIDAKVLAYSEGLHGKWMFSEIRAVFSRRYLLQSTGLEVFMANRTSVMFNFPDQATVKRVVYSLPRVGVGTSYGLPQARRISMATPRQLFKSSNMTQRWQRREISNFEYLMFLNTIAGRTYNDLNQYPVFPWVLTNYDSEELDLTLPGNFRDLSKPIGALNPKRAAFYAERYETWEEEGTPPHHYTTLYSTADTTLGWMLRIEPFTTFFLNANENKFDHPERSFSGIGRSWRNCQRDTADVKELIPEFYYLPEMFVNSNEYELGARDDGVLVCDVELPVWAKKPEDFVRINRMALESEFVSCQLHQWIDLIFGYKQRGPEAVRGLNVFNFLSYEGAVTLDNLDMPQREVMEAQIQACGQVPSQLLIEPHPPRSSAMHLCFLPQSPLMFKDQMQQDVIMVLKFPSNSPVTHVAANTLPHLSIPAAVTVTCSRLFAVNRWHNTVGLRGAPGYSLEQAHHLPIEMDPLIANNSGVNKRQITDLVDQSIQINTHCFVVTADNRYILVCGFWDKSFRVYSTETGKLTQIVFGHWDVVTCLARSESYIGGDCYIVSGSRDATLLLWYWSGRHHIIGDNPNNSDYPAPRAVLTGHDHEVVCVSVCAELGLVISGAKEGPCLVHTITGDLLRALEGPDLCQRPRLISVSSEGHCIICYERGRFCNFSINGKLLAQMEVNDSSRAILLSSDGQNLVTGGDNGVVQVWQACDFKQLYIYPGCDAGIRAMDLSHDQRTLITGMASGSIVAFNIDFNRWHYEHQNRY</sequence>
<dbReference type="Pfam" id="PF15787">
    <property type="entry name" value="DUF4704"/>
    <property type="match status" value="1"/>
</dbReference>
<dbReference type="FunFam" id="1.10.1540.10:FF:000001">
    <property type="entry name" value="neurobeachin isoform X1"/>
    <property type="match status" value="1"/>
</dbReference>
<feature type="compositionally biased region" description="Low complexity" evidence="8">
    <location>
        <begin position="939"/>
        <end position="950"/>
    </location>
</feature>
<dbReference type="Pfam" id="PF02138">
    <property type="entry name" value="Beach"/>
    <property type="match status" value="1"/>
</dbReference>
<reference evidence="12" key="1">
    <citation type="submission" date="2025-08" db="UniProtKB">
        <authorList>
            <consortium name="Ensembl"/>
        </authorList>
    </citation>
    <scope>IDENTIFICATION</scope>
</reference>
<dbReference type="Gene3D" id="2.30.29.30">
    <property type="entry name" value="Pleckstrin-homology domain (PH domain)/Phosphotyrosine-binding domain (PTB)"/>
    <property type="match status" value="1"/>
</dbReference>
<organism evidence="12 13">
    <name type="scientific">Gadus morhua</name>
    <name type="common">Atlantic cod</name>
    <dbReference type="NCBI Taxonomy" id="8049"/>
    <lineage>
        <taxon>Eukaryota</taxon>
        <taxon>Metazoa</taxon>
        <taxon>Chordata</taxon>
        <taxon>Craniata</taxon>
        <taxon>Vertebrata</taxon>
        <taxon>Euteleostomi</taxon>
        <taxon>Actinopterygii</taxon>
        <taxon>Neopterygii</taxon>
        <taxon>Teleostei</taxon>
        <taxon>Neoteleostei</taxon>
        <taxon>Acanthomorphata</taxon>
        <taxon>Zeiogadaria</taxon>
        <taxon>Gadariae</taxon>
        <taxon>Gadiformes</taxon>
        <taxon>Gadoidei</taxon>
        <taxon>Gadidae</taxon>
        <taxon>Gadus</taxon>
    </lineage>
</organism>
<dbReference type="Pfam" id="PF06469">
    <property type="entry name" value="DUF1088"/>
    <property type="match status" value="1"/>
</dbReference>
<feature type="region of interest" description="Disordered" evidence="8">
    <location>
        <begin position="939"/>
        <end position="1004"/>
    </location>
</feature>
<feature type="domain" description="BEACH" evidence="10">
    <location>
        <begin position="1940"/>
        <end position="2228"/>
    </location>
</feature>
<proteinExistence type="predicted"/>
<dbReference type="PROSITE" id="PS50197">
    <property type="entry name" value="BEACH"/>
    <property type="match status" value="1"/>
</dbReference>
<keyword evidence="13" id="KW-1185">Reference proteome</keyword>
<evidence type="ECO:0000259" key="10">
    <source>
        <dbReference type="PROSITE" id="PS50197"/>
    </source>
</evidence>
<feature type="region of interest" description="Disordered" evidence="8">
    <location>
        <begin position="730"/>
        <end position="770"/>
    </location>
</feature>
<feature type="region of interest" description="Disordered" evidence="8">
    <location>
        <begin position="1516"/>
        <end position="1537"/>
    </location>
</feature>
<dbReference type="InterPro" id="IPR001680">
    <property type="entry name" value="WD40_rpt"/>
</dbReference>
<dbReference type="Pfam" id="PF20426">
    <property type="entry name" value="NBCH_WD40"/>
    <property type="match status" value="1"/>
</dbReference>
<dbReference type="InterPro" id="IPR036322">
    <property type="entry name" value="WD40_repeat_dom_sf"/>
</dbReference>
<feature type="compositionally biased region" description="Low complexity" evidence="8">
    <location>
        <begin position="1519"/>
        <end position="1532"/>
    </location>
</feature>
<dbReference type="InterPro" id="IPR010508">
    <property type="entry name" value="NBEA-like_DUF1088"/>
</dbReference>
<dbReference type="FunFam" id="2.130.10.10:FF:000036">
    <property type="entry name" value="Neurobeachin isoform A"/>
    <property type="match status" value="1"/>
</dbReference>
<dbReference type="PROSITE" id="PS51783">
    <property type="entry name" value="PH_BEACH"/>
    <property type="match status" value="1"/>
</dbReference>
<dbReference type="GO" id="GO:0008104">
    <property type="term" value="P:intracellular protein localization"/>
    <property type="evidence" value="ECO:0007669"/>
    <property type="project" value="TreeGrafter"/>
</dbReference>
<reference evidence="12" key="2">
    <citation type="submission" date="2025-09" db="UniProtKB">
        <authorList>
            <consortium name="Ensembl"/>
        </authorList>
    </citation>
    <scope>IDENTIFICATION</scope>
</reference>
<feature type="compositionally biased region" description="Basic and acidic residues" evidence="8">
    <location>
        <begin position="1350"/>
        <end position="1360"/>
    </location>
</feature>
<evidence type="ECO:0000256" key="5">
    <source>
        <dbReference type="ARBA" id="ARBA00065599"/>
    </source>
</evidence>
<dbReference type="Gene3D" id="1.10.1540.10">
    <property type="entry name" value="BEACH domain"/>
    <property type="match status" value="1"/>
</dbReference>
<dbReference type="GO" id="GO:0016020">
    <property type="term" value="C:membrane"/>
    <property type="evidence" value="ECO:0007669"/>
    <property type="project" value="UniProtKB-SubCell"/>
</dbReference>
<evidence type="ECO:0000256" key="7">
    <source>
        <dbReference type="ARBA" id="ARBA00080802"/>
    </source>
</evidence>
<dbReference type="CDD" id="cd01201">
    <property type="entry name" value="PH_BEACH"/>
    <property type="match status" value="1"/>
</dbReference>
<dbReference type="PANTHER" id="PTHR13743:SF62">
    <property type="entry name" value="NEUROBEACHIN"/>
    <property type="match status" value="1"/>
</dbReference>
<dbReference type="GeneTree" id="ENSGT00940000154934"/>
<comment type="subcellular location">
    <subcellularLocation>
        <location evidence="1">Membrane</location>
        <topology evidence="1">Peripheral membrane protein</topology>
    </subcellularLocation>
</comment>
<dbReference type="InterPro" id="IPR036372">
    <property type="entry name" value="BEACH_dom_sf"/>
</dbReference>
<keyword evidence="4 9" id="KW-0472">Membrane</keyword>
<dbReference type="PANTHER" id="PTHR13743">
    <property type="entry name" value="BEIGE/BEACH-RELATED"/>
    <property type="match status" value="1"/>
</dbReference>
<feature type="compositionally biased region" description="Basic and acidic residues" evidence="8">
    <location>
        <begin position="974"/>
        <end position="988"/>
    </location>
</feature>
<evidence type="ECO:0000259" key="11">
    <source>
        <dbReference type="PROSITE" id="PS51783"/>
    </source>
</evidence>
<dbReference type="FunFam" id="2.30.29.30:FF:000059">
    <property type="entry name" value="neurobeachin isoform X1"/>
    <property type="match status" value="1"/>
</dbReference>
<dbReference type="SUPFAM" id="SSF48371">
    <property type="entry name" value="ARM repeat"/>
    <property type="match status" value="1"/>
</dbReference>
<dbReference type="SUPFAM" id="SSF50978">
    <property type="entry name" value="WD40 repeat-like"/>
    <property type="match status" value="1"/>
</dbReference>
<dbReference type="SMART" id="SM00320">
    <property type="entry name" value="WD40"/>
    <property type="match status" value="5"/>
</dbReference>
<evidence type="ECO:0000256" key="4">
    <source>
        <dbReference type="ARBA" id="ARBA00023136"/>
    </source>
</evidence>
<dbReference type="InterPro" id="IPR000409">
    <property type="entry name" value="BEACH_dom"/>
</dbReference>